<dbReference type="Proteomes" id="UP000499080">
    <property type="component" value="Unassembled WGS sequence"/>
</dbReference>
<feature type="region of interest" description="Disordered" evidence="1">
    <location>
        <begin position="1"/>
        <end position="50"/>
    </location>
</feature>
<sequence>MAITGLGPSPPSGGTSRHRSGGYSTPHHSHPHTHGAPLVGTLPYSKRKPSYPRPALAFWGPRRTIATTSEVGVLTAIAATSRRRYIPSPQWRQLNPSPLLYP</sequence>
<reference evidence="2 3" key="1">
    <citation type="journal article" date="2019" name="Sci. Rep.">
        <title>Orb-weaving spider Araneus ventricosus genome elucidates the spidroin gene catalogue.</title>
        <authorList>
            <person name="Kono N."/>
            <person name="Nakamura H."/>
            <person name="Ohtoshi R."/>
            <person name="Moran D.A.P."/>
            <person name="Shinohara A."/>
            <person name="Yoshida Y."/>
            <person name="Fujiwara M."/>
            <person name="Mori M."/>
            <person name="Tomita M."/>
            <person name="Arakawa K."/>
        </authorList>
    </citation>
    <scope>NUCLEOTIDE SEQUENCE [LARGE SCALE GENOMIC DNA]</scope>
</reference>
<protein>
    <submittedName>
        <fullName evidence="2">Uncharacterized protein</fullName>
    </submittedName>
</protein>
<feature type="compositionally biased region" description="Low complexity" evidence="1">
    <location>
        <begin position="1"/>
        <end position="26"/>
    </location>
</feature>
<comment type="caution">
    <text evidence="2">The sequence shown here is derived from an EMBL/GenBank/DDBJ whole genome shotgun (WGS) entry which is preliminary data.</text>
</comment>
<keyword evidence="3" id="KW-1185">Reference proteome</keyword>
<evidence type="ECO:0000313" key="3">
    <source>
        <dbReference type="Proteomes" id="UP000499080"/>
    </source>
</evidence>
<dbReference type="EMBL" id="BGPR01000187">
    <property type="protein sequence ID" value="GBM03135.1"/>
    <property type="molecule type" value="Genomic_DNA"/>
</dbReference>
<organism evidence="2 3">
    <name type="scientific">Araneus ventricosus</name>
    <name type="common">Orbweaver spider</name>
    <name type="synonym">Epeira ventricosa</name>
    <dbReference type="NCBI Taxonomy" id="182803"/>
    <lineage>
        <taxon>Eukaryota</taxon>
        <taxon>Metazoa</taxon>
        <taxon>Ecdysozoa</taxon>
        <taxon>Arthropoda</taxon>
        <taxon>Chelicerata</taxon>
        <taxon>Arachnida</taxon>
        <taxon>Araneae</taxon>
        <taxon>Araneomorphae</taxon>
        <taxon>Entelegynae</taxon>
        <taxon>Araneoidea</taxon>
        <taxon>Araneidae</taxon>
        <taxon>Araneus</taxon>
    </lineage>
</organism>
<name>A0A4Y2CIM3_ARAVE</name>
<gene>
    <name evidence="2" type="ORF">AVEN_200825_1</name>
</gene>
<dbReference type="AlphaFoldDB" id="A0A4Y2CIM3"/>
<accession>A0A4Y2CIM3</accession>
<evidence type="ECO:0000256" key="1">
    <source>
        <dbReference type="SAM" id="MobiDB-lite"/>
    </source>
</evidence>
<evidence type="ECO:0000313" key="2">
    <source>
        <dbReference type="EMBL" id="GBM03135.1"/>
    </source>
</evidence>
<proteinExistence type="predicted"/>